<dbReference type="EMBL" id="CADCTJ010000564">
    <property type="protein sequence ID" value="CAA9249574.1"/>
    <property type="molecule type" value="Genomic_DNA"/>
</dbReference>
<name>A0A6J4IGL7_9BACT</name>
<dbReference type="AlphaFoldDB" id="A0A6J4IGL7"/>
<dbReference type="SUPFAM" id="SSF55874">
    <property type="entry name" value="ATPase domain of HSP90 chaperone/DNA topoisomerase II/histidine kinase"/>
    <property type="match status" value="1"/>
</dbReference>
<reference evidence="1" key="1">
    <citation type="submission" date="2020-02" db="EMBL/GenBank/DDBJ databases">
        <authorList>
            <person name="Meier V. D."/>
        </authorList>
    </citation>
    <scope>NUCLEOTIDE SEQUENCE</scope>
    <source>
        <strain evidence="1">AVDCRST_MAG95</strain>
    </source>
</reference>
<accession>A0A6J4IGL7</accession>
<sequence length="22" mass="2429">GGKVEVDSQVNVGTTFRLYFPD</sequence>
<gene>
    <name evidence="1" type="ORF">AVDCRST_MAG95-1808</name>
</gene>
<evidence type="ECO:0000313" key="1">
    <source>
        <dbReference type="EMBL" id="CAA9249574.1"/>
    </source>
</evidence>
<protein>
    <submittedName>
        <fullName evidence="1">Uncharacterized protein</fullName>
    </submittedName>
</protein>
<feature type="non-terminal residue" evidence="1">
    <location>
        <position position="1"/>
    </location>
</feature>
<proteinExistence type="predicted"/>
<dbReference type="InterPro" id="IPR036890">
    <property type="entry name" value="HATPase_C_sf"/>
</dbReference>
<organism evidence="1">
    <name type="scientific">uncultured Adhaeribacter sp</name>
    <dbReference type="NCBI Taxonomy" id="448109"/>
    <lineage>
        <taxon>Bacteria</taxon>
        <taxon>Pseudomonadati</taxon>
        <taxon>Bacteroidota</taxon>
        <taxon>Cytophagia</taxon>
        <taxon>Cytophagales</taxon>
        <taxon>Hymenobacteraceae</taxon>
        <taxon>Adhaeribacter</taxon>
        <taxon>environmental samples</taxon>
    </lineage>
</organism>